<evidence type="ECO:0000313" key="3">
    <source>
        <dbReference type="Proteomes" id="UP000469462"/>
    </source>
</evidence>
<sequence length="126" mass="14106">MIEGAGLTGPLKSLASQSQVISLTDARVQLRLGVQSLLTEQNKKLLEERISVWLGRAFRVEFLAGTVEAGSTVADAERRKKEAERRELIEKFKSDPVVKEIVRLFNGKIDEDSIRPLTPEEMAEKN</sequence>
<dbReference type="RefSeq" id="WP_139688029.1">
    <property type="nucleotide sequence ID" value="NZ_WEHW01000039.1"/>
</dbReference>
<dbReference type="Pfam" id="PF12170">
    <property type="entry name" value="DNA_pol3_tau_5"/>
    <property type="match status" value="1"/>
</dbReference>
<organism evidence="2 3">
    <name type="scientific">Sutterella seckii</name>
    <dbReference type="NCBI Taxonomy" id="1944635"/>
    <lineage>
        <taxon>Bacteria</taxon>
        <taxon>Pseudomonadati</taxon>
        <taxon>Pseudomonadota</taxon>
        <taxon>Betaproteobacteria</taxon>
        <taxon>Burkholderiales</taxon>
        <taxon>Sutterellaceae</taxon>
        <taxon>Sutterella</taxon>
    </lineage>
</organism>
<dbReference type="GO" id="GO:0003887">
    <property type="term" value="F:DNA-directed DNA polymerase activity"/>
    <property type="evidence" value="ECO:0007669"/>
    <property type="project" value="InterPro"/>
</dbReference>
<dbReference type="InterPro" id="IPR038249">
    <property type="entry name" value="PolIII_tau_V_sf"/>
</dbReference>
<name>A0AAI9SAM0_9BURK</name>
<evidence type="ECO:0000259" key="1">
    <source>
        <dbReference type="Pfam" id="PF12170"/>
    </source>
</evidence>
<keyword evidence="3" id="KW-1185">Reference proteome</keyword>
<dbReference type="Gene3D" id="3.30.300.150">
    <property type="entry name" value="DNA polymerase III, tau subunit, domain V"/>
    <property type="match status" value="1"/>
</dbReference>
<proteinExistence type="predicted"/>
<comment type="caution">
    <text evidence="2">The sequence shown here is derived from an EMBL/GenBank/DDBJ whole genome shotgun (WGS) entry which is preliminary data.</text>
</comment>
<evidence type="ECO:0000313" key="2">
    <source>
        <dbReference type="EMBL" id="KAB7650433.1"/>
    </source>
</evidence>
<accession>A0AAI9SAM0</accession>
<gene>
    <name evidence="2" type="ORF">GBM96_09080</name>
</gene>
<dbReference type="EMBL" id="WEHW01000039">
    <property type="protein sequence ID" value="KAB7650433.1"/>
    <property type="molecule type" value="Genomic_DNA"/>
</dbReference>
<reference evidence="2 3" key="1">
    <citation type="submission" date="2019-10" db="EMBL/GenBank/DDBJ databases">
        <title>Genome diversity of Sutterella seckii.</title>
        <authorList>
            <person name="Chaplin A.V."/>
            <person name="Sokolova S.R."/>
            <person name="Mosin K.A."/>
            <person name="Ivanova E.L."/>
            <person name="Kochetkova T.O."/>
            <person name="Goltsov A.Y."/>
            <person name="Trofimov D.Y."/>
            <person name="Efimov B.A."/>
        </authorList>
    </citation>
    <scope>NUCLEOTIDE SEQUENCE [LARGE SCALE GENOMIC DNA]</scope>
    <source>
        <strain evidence="2 3">ASD3426</strain>
    </source>
</reference>
<dbReference type="InterPro" id="IPR021029">
    <property type="entry name" value="DNA_pol_III_tau_dom-5"/>
</dbReference>
<dbReference type="AlphaFoldDB" id="A0AAI9SAM0"/>
<protein>
    <recommendedName>
        <fullName evidence="1">DNA polymerase III tau subunit domain-containing protein</fullName>
    </recommendedName>
</protein>
<dbReference type="Proteomes" id="UP000469462">
    <property type="component" value="Unassembled WGS sequence"/>
</dbReference>
<feature type="domain" description="DNA polymerase III tau subunit" evidence="1">
    <location>
        <begin position="2"/>
        <end position="114"/>
    </location>
</feature>